<accession>L0DI22</accession>
<dbReference type="RefSeq" id="WP_015247625.1">
    <property type="nucleotide sequence ID" value="NC_019892.1"/>
</dbReference>
<keyword evidence="3" id="KW-1185">Reference proteome</keyword>
<feature type="transmembrane region" description="Helical" evidence="1">
    <location>
        <begin position="86"/>
        <end position="109"/>
    </location>
</feature>
<dbReference type="AlphaFoldDB" id="L0DI22"/>
<name>L0DI22_SINAD</name>
<organism evidence="2 3">
    <name type="scientific">Singulisphaera acidiphila (strain ATCC BAA-1392 / DSM 18658 / VKM B-2454 / MOB10)</name>
    <dbReference type="NCBI Taxonomy" id="886293"/>
    <lineage>
        <taxon>Bacteria</taxon>
        <taxon>Pseudomonadati</taxon>
        <taxon>Planctomycetota</taxon>
        <taxon>Planctomycetia</taxon>
        <taxon>Isosphaerales</taxon>
        <taxon>Isosphaeraceae</taxon>
        <taxon>Singulisphaera</taxon>
    </lineage>
</organism>
<protein>
    <submittedName>
        <fullName evidence="2">Uncharacterized protein</fullName>
    </submittedName>
</protein>
<dbReference type="STRING" id="886293.Sinac_4301"/>
<proteinExistence type="predicted"/>
<dbReference type="eggNOG" id="ENOG5033SG0">
    <property type="taxonomic scope" value="Bacteria"/>
</dbReference>
<sequence length="589" mass="65858">MPFLNPVPEDQLRDALRAYRVEPGRFEAAVRERLETVDRRRQDDPLACFSPFLRGVAALLPLPFFTGCRASEAAAKTVPVAGGVKLFGYLAFPAISLFVLLGASIFSVAKIHGIQRKNHPGLDDAHAESDAVLLWWKRHQWPAYLVFAATIALVWIGATWLLFLFYIISFGVLLYVLSSFARFGLGNRLLIGQSCMAGLMLLGQLTASFSAGDNDIHFLDQKVIAVVFFGGAMLVLACYARDLNGLAGRRVSPVVRWPSAALLALLLISLSAWFLNPLLRPATPARIKAFVESFHEAPYSTSSWRSWEIVARWAIESKLDPDLSGARRLLAREIAGEQNPFILGNAFRVGLIRADQIRLLRDYESRRHSLFDDPHQIQVKQPILSLSQEDWVIRASILLGNLTAQDRDYLEKRLLTTLDGLMAKGPYDVIAETLLVTRLLEAIDRPADPARYRDRVHKWLRKFHSRSGGGFQLAGGFKTYLKAPVGSVETTASAVELMEVYGVPDGLDLNWVRSFLKPMAFIRQSDEKWITAVSLDRLNRLPGARRPTWPEILYHERSLIAAMVLVGLCLYATLSSPNRRPSTEEIRAA</sequence>
<feature type="transmembrane region" description="Helical" evidence="1">
    <location>
        <begin position="189"/>
        <end position="211"/>
    </location>
</feature>
<feature type="transmembrane region" description="Helical" evidence="1">
    <location>
        <begin position="223"/>
        <end position="240"/>
    </location>
</feature>
<dbReference type="OrthoDB" id="225552at2"/>
<evidence type="ECO:0000256" key="1">
    <source>
        <dbReference type="SAM" id="Phobius"/>
    </source>
</evidence>
<feature type="transmembrane region" description="Helical" evidence="1">
    <location>
        <begin position="144"/>
        <end position="177"/>
    </location>
</feature>
<gene>
    <name evidence="2" type="ordered locus">Sinac_4301</name>
</gene>
<dbReference type="EMBL" id="CP003364">
    <property type="protein sequence ID" value="AGA28500.1"/>
    <property type="molecule type" value="Genomic_DNA"/>
</dbReference>
<dbReference type="KEGG" id="saci:Sinac_4301"/>
<feature type="transmembrane region" description="Helical" evidence="1">
    <location>
        <begin position="260"/>
        <end position="279"/>
    </location>
</feature>
<dbReference type="HOGENOM" id="CLU_463006_0_0_0"/>
<evidence type="ECO:0000313" key="2">
    <source>
        <dbReference type="EMBL" id="AGA28500.1"/>
    </source>
</evidence>
<reference evidence="2 3" key="1">
    <citation type="submission" date="2012-02" db="EMBL/GenBank/DDBJ databases">
        <title>Complete sequence of chromosome of Singulisphaera acidiphila DSM 18658.</title>
        <authorList>
            <consortium name="US DOE Joint Genome Institute (JGI-PGF)"/>
            <person name="Lucas S."/>
            <person name="Copeland A."/>
            <person name="Lapidus A."/>
            <person name="Glavina del Rio T."/>
            <person name="Dalin E."/>
            <person name="Tice H."/>
            <person name="Bruce D."/>
            <person name="Goodwin L."/>
            <person name="Pitluck S."/>
            <person name="Peters L."/>
            <person name="Ovchinnikova G."/>
            <person name="Chertkov O."/>
            <person name="Kyrpides N."/>
            <person name="Mavromatis K."/>
            <person name="Ivanova N."/>
            <person name="Brettin T."/>
            <person name="Detter J.C."/>
            <person name="Han C."/>
            <person name="Larimer F."/>
            <person name="Land M."/>
            <person name="Hauser L."/>
            <person name="Markowitz V."/>
            <person name="Cheng J.-F."/>
            <person name="Hugenholtz P."/>
            <person name="Woyke T."/>
            <person name="Wu D."/>
            <person name="Tindall B."/>
            <person name="Pomrenke H."/>
            <person name="Brambilla E."/>
            <person name="Klenk H.-P."/>
            <person name="Eisen J.A."/>
        </authorList>
    </citation>
    <scope>NUCLEOTIDE SEQUENCE [LARGE SCALE GENOMIC DNA]</scope>
    <source>
        <strain evidence="3">ATCC BAA-1392 / DSM 18658 / VKM B-2454 / MOB10</strain>
    </source>
</reference>
<keyword evidence="1" id="KW-0472">Membrane</keyword>
<keyword evidence="1" id="KW-1133">Transmembrane helix</keyword>
<evidence type="ECO:0000313" key="3">
    <source>
        <dbReference type="Proteomes" id="UP000010798"/>
    </source>
</evidence>
<keyword evidence="1" id="KW-0812">Transmembrane</keyword>
<dbReference type="Proteomes" id="UP000010798">
    <property type="component" value="Chromosome"/>
</dbReference>